<dbReference type="SUPFAM" id="SSF47413">
    <property type="entry name" value="lambda repressor-like DNA-binding domains"/>
    <property type="match status" value="1"/>
</dbReference>
<evidence type="ECO:0000256" key="1">
    <source>
        <dbReference type="ARBA" id="ARBA00023125"/>
    </source>
</evidence>
<dbReference type="Gene3D" id="1.10.260.40">
    <property type="entry name" value="lambda repressor-like DNA-binding domains"/>
    <property type="match status" value="1"/>
</dbReference>
<gene>
    <name evidence="3" type="ORF">DFO68_103154</name>
</gene>
<accession>A0A4V6PS58</accession>
<evidence type="ECO:0000313" key="4">
    <source>
        <dbReference type="Proteomes" id="UP000295150"/>
    </source>
</evidence>
<dbReference type="InterPro" id="IPR010982">
    <property type="entry name" value="Lambda_DNA-bd_dom_sf"/>
</dbReference>
<dbReference type="AlphaFoldDB" id="A0A4V6PS58"/>
<dbReference type="PANTHER" id="PTHR36924:SF1">
    <property type="entry name" value="ANTITOXIN HIGA-1"/>
    <property type="match status" value="1"/>
</dbReference>
<keyword evidence="4" id="KW-1185">Reference proteome</keyword>
<dbReference type="PANTHER" id="PTHR36924">
    <property type="entry name" value="ANTITOXIN HIGA-1"/>
    <property type="match status" value="1"/>
</dbReference>
<dbReference type="InterPro" id="IPR001387">
    <property type="entry name" value="Cro/C1-type_HTH"/>
</dbReference>
<keyword evidence="1" id="KW-0238">DNA-binding</keyword>
<proteinExistence type="predicted"/>
<evidence type="ECO:0000259" key="2">
    <source>
        <dbReference type="SMART" id="SM00530"/>
    </source>
</evidence>
<evidence type="ECO:0000313" key="3">
    <source>
        <dbReference type="EMBL" id="TDO13929.1"/>
    </source>
</evidence>
<reference evidence="3 4" key="1">
    <citation type="submission" date="2019-03" db="EMBL/GenBank/DDBJ databases">
        <title>Freshwater and sediment microbial communities from various areas in North America, analyzing microbe dynamics in response to fracking.</title>
        <authorList>
            <person name="Lamendella R."/>
        </authorList>
    </citation>
    <scope>NUCLEOTIDE SEQUENCE [LARGE SCALE GENOMIC DNA]</scope>
    <source>
        <strain evidence="3 4">1_TX</strain>
    </source>
</reference>
<organism evidence="3 4">
    <name type="scientific">Halomonas ventosae</name>
    <dbReference type="NCBI Taxonomy" id="229007"/>
    <lineage>
        <taxon>Bacteria</taxon>
        <taxon>Pseudomonadati</taxon>
        <taxon>Pseudomonadota</taxon>
        <taxon>Gammaproteobacteria</taxon>
        <taxon>Oceanospirillales</taxon>
        <taxon>Halomonadaceae</taxon>
        <taxon>Halomonas</taxon>
    </lineage>
</organism>
<dbReference type="EMBL" id="SNWH01000003">
    <property type="protein sequence ID" value="TDO13929.1"/>
    <property type="molecule type" value="Genomic_DNA"/>
</dbReference>
<comment type="caution">
    <text evidence="3">The sequence shown here is derived from an EMBL/GenBank/DDBJ whole genome shotgun (WGS) entry which is preliminary data.</text>
</comment>
<name>A0A4V6PS58_9GAMM</name>
<sequence length="130" mass="14129">MIKTFKNKGLATPTKLISSNTTERDGITMAITAKQNRNHCPPHPGEVIDDMLQDLDYSKSAIAKMLGISRQQLHAILAARKPVSPEVAARLGKLFGNGPGLWLRLQAAHDAWHAEREVDVSAIPSLKIAG</sequence>
<dbReference type="NCBIfam" id="TIGR02607">
    <property type="entry name" value="antidote_HigA"/>
    <property type="match status" value="1"/>
</dbReference>
<dbReference type="SMART" id="SM00530">
    <property type="entry name" value="HTH_XRE"/>
    <property type="match status" value="1"/>
</dbReference>
<feature type="domain" description="HTH cro/C1-type" evidence="2">
    <location>
        <begin position="47"/>
        <end position="102"/>
    </location>
</feature>
<dbReference type="Pfam" id="PF01381">
    <property type="entry name" value="HTH_3"/>
    <property type="match status" value="1"/>
</dbReference>
<dbReference type="GO" id="GO:0003677">
    <property type="term" value="F:DNA binding"/>
    <property type="evidence" value="ECO:0007669"/>
    <property type="project" value="UniProtKB-KW"/>
</dbReference>
<dbReference type="InterPro" id="IPR013430">
    <property type="entry name" value="Toxin_antidote_HigA"/>
</dbReference>
<dbReference type="Proteomes" id="UP000295150">
    <property type="component" value="Unassembled WGS sequence"/>
</dbReference>
<protein>
    <submittedName>
        <fullName evidence="3">Addiction module HigA family antidote</fullName>
    </submittedName>
</protein>